<dbReference type="EMBL" id="KN741583">
    <property type="protein sequence ID" value="KIH53293.1"/>
    <property type="molecule type" value="Genomic_DNA"/>
</dbReference>
<dbReference type="AlphaFoldDB" id="A0A0C2CAG4"/>
<gene>
    <name evidence="1" type="ORF">ANCDUO_16583</name>
</gene>
<protein>
    <submittedName>
        <fullName evidence="1">Uncharacterized protein</fullName>
    </submittedName>
</protein>
<dbReference type="Proteomes" id="UP000054047">
    <property type="component" value="Unassembled WGS sequence"/>
</dbReference>
<accession>A0A0C2CAG4</accession>
<sequence>MWVNDVLDNPRRPKSKIAPTSREDIEDFYMDLEKFYREDHTFYKTSGEMSTTSIKNTIALFNIPR</sequence>
<dbReference type="OrthoDB" id="5897804at2759"/>
<reference evidence="1 2" key="1">
    <citation type="submission" date="2013-12" db="EMBL/GenBank/DDBJ databases">
        <title>Draft genome of the parsitic nematode Ancylostoma duodenale.</title>
        <authorList>
            <person name="Mitreva M."/>
        </authorList>
    </citation>
    <scope>NUCLEOTIDE SEQUENCE [LARGE SCALE GENOMIC DNA]</scope>
    <source>
        <strain evidence="1 2">Zhejiang</strain>
    </source>
</reference>
<proteinExistence type="predicted"/>
<evidence type="ECO:0000313" key="2">
    <source>
        <dbReference type="Proteomes" id="UP000054047"/>
    </source>
</evidence>
<evidence type="ECO:0000313" key="1">
    <source>
        <dbReference type="EMBL" id="KIH53293.1"/>
    </source>
</evidence>
<organism evidence="1 2">
    <name type="scientific">Ancylostoma duodenale</name>
    <dbReference type="NCBI Taxonomy" id="51022"/>
    <lineage>
        <taxon>Eukaryota</taxon>
        <taxon>Metazoa</taxon>
        <taxon>Ecdysozoa</taxon>
        <taxon>Nematoda</taxon>
        <taxon>Chromadorea</taxon>
        <taxon>Rhabditida</taxon>
        <taxon>Rhabditina</taxon>
        <taxon>Rhabditomorpha</taxon>
        <taxon>Strongyloidea</taxon>
        <taxon>Ancylostomatidae</taxon>
        <taxon>Ancylostomatinae</taxon>
        <taxon>Ancylostoma</taxon>
    </lineage>
</organism>
<keyword evidence="2" id="KW-1185">Reference proteome</keyword>
<name>A0A0C2CAG4_9BILA</name>